<protein>
    <submittedName>
        <fullName evidence="2">Geranylgeranyl transferase beta subunit</fullName>
    </submittedName>
</protein>
<sequence length="80" mass="8385">MRDSKPVLLDLSDLNFLASTLVSTTQGRPPPATPSENGVAAGDVNSSSAAAVPEELPERPREAPLTPSLFRYPASPSPLE</sequence>
<organism evidence="2 3">
    <name type="scientific">Aspergillus kawachii</name>
    <name type="common">White koji mold</name>
    <name type="synonym">Aspergillus awamori var. kawachi</name>
    <dbReference type="NCBI Taxonomy" id="1069201"/>
    <lineage>
        <taxon>Eukaryota</taxon>
        <taxon>Fungi</taxon>
        <taxon>Dikarya</taxon>
        <taxon>Ascomycota</taxon>
        <taxon>Pezizomycotina</taxon>
        <taxon>Eurotiomycetes</taxon>
        <taxon>Eurotiomycetidae</taxon>
        <taxon>Eurotiales</taxon>
        <taxon>Aspergillaceae</taxon>
        <taxon>Aspergillus</taxon>
        <taxon>Aspergillus subgen. Circumdati</taxon>
    </lineage>
</organism>
<comment type="caution">
    <text evidence="2">The sequence shown here is derived from an EMBL/GenBank/DDBJ whole genome shotgun (WGS) entry which is preliminary data.</text>
</comment>
<dbReference type="Proteomes" id="UP000075230">
    <property type="component" value="Unassembled WGS sequence"/>
</dbReference>
<dbReference type="AlphaFoldDB" id="A0A146F4J9"/>
<keyword evidence="2" id="KW-0808">Transferase</keyword>
<proteinExistence type="predicted"/>
<gene>
    <name evidence="2" type="ORF">RIB2604_00901110</name>
</gene>
<dbReference type="GO" id="GO:0016740">
    <property type="term" value="F:transferase activity"/>
    <property type="evidence" value="ECO:0007669"/>
    <property type="project" value="UniProtKB-KW"/>
</dbReference>
<feature type="region of interest" description="Disordered" evidence="1">
    <location>
        <begin position="23"/>
        <end position="80"/>
    </location>
</feature>
<evidence type="ECO:0000256" key="1">
    <source>
        <dbReference type="SAM" id="MobiDB-lite"/>
    </source>
</evidence>
<evidence type="ECO:0000313" key="2">
    <source>
        <dbReference type="EMBL" id="GAT21090.1"/>
    </source>
</evidence>
<reference evidence="3" key="2">
    <citation type="submission" date="2016-02" db="EMBL/GenBank/DDBJ databases">
        <title>Genome sequencing of Aspergillus luchuensis NBRC 4314.</title>
        <authorList>
            <person name="Yamada O."/>
        </authorList>
    </citation>
    <scope>NUCLEOTIDE SEQUENCE [LARGE SCALE GENOMIC DNA]</scope>
    <source>
        <strain evidence="3">RIB 2604</strain>
    </source>
</reference>
<reference evidence="2 3" key="1">
    <citation type="journal article" date="2016" name="DNA Res.">
        <title>Genome sequence of Aspergillus luchuensis NBRC 4314.</title>
        <authorList>
            <person name="Yamada O."/>
            <person name="Machida M."/>
            <person name="Hosoyama A."/>
            <person name="Goto M."/>
            <person name="Takahashi T."/>
            <person name="Futagami T."/>
            <person name="Yamagata Y."/>
            <person name="Takeuchi M."/>
            <person name="Kobayashi T."/>
            <person name="Koike H."/>
            <person name="Abe K."/>
            <person name="Asai K."/>
            <person name="Arita M."/>
            <person name="Fujita N."/>
            <person name="Fukuda K."/>
            <person name="Higa K."/>
            <person name="Horikawa H."/>
            <person name="Ishikawa T."/>
            <person name="Jinno K."/>
            <person name="Kato Y."/>
            <person name="Kirimura K."/>
            <person name="Mizutani O."/>
            <person name="Nakasone K."/>
            <person name="Sano M."/>
            <person name="Shiraishi Y."/>
            <person name="Tsukahara M."/>
            <person name="Gomi K."/>
        </authorList>
    </citation>
    <scope>NUCLEOTIDE SEQUENCE [LARGE SCALE GENOMIC DNA]</scope>
    <source>
        <strain evidence="2 3">RIB 2604</strain>
    </source>
</reference>
<evidence type="ECO:0000313" key="3">
    <source>
        <dbReference type="Proteomes" id="UP000075230"/>
    </source>
</evidence>
<dbReference type="EMBL" id="BCWF01000009">
    <property type="protein sequence ID" value="GAT21090.1"/>
    <property type="molecule type" value="Genomic_DNA"/>
</dbReference>
<name>A0A146F4J9_ASPKA</name>
<accession>A0A146F4J9</accession>